<gene>
    <name evidence="4" type="ORF">FRACYDRAFT_268650</name>
</gene>
<evidence type="ECO:0000256" key="1">
    <source>
        <dbReference type="SAM" id="Coils"/>
    </source>
</evidence>
<feature type="region of interest" description="Disordered" evidence="2">
    <location>
        <begin position="193"/>
        <end position="233"/>
    </location>
</feature>
<reference evidence="4 5" key="1">
    <citation type="submission" date="2016-09" db="EMBL/GenBank/DDBJ databases">
        <title>Extensive genetic diversity and differential bi-allelic expression allows diatom success in the polar Southern Ocean.</title>
        <authorList>
            <consortium name="DOE Joint Genome Institute"/>
            <person name="Mock T."/>
            <person name="Otillar R.P."/>
            <person name="Strauss J."/>
            <person name="Dupont C."/>
            <person name="Frickenhaus S."/>
            <person name="Maumus F."/>
            <person name="Mcmullan M."/>
            <person name="Sanges R."/>
            <person name="Schmutz J."/>
            <person name="Toseland A."/>
            <person name="Valas R."/>
            <person name="Veluchamy A."/>
            <person name="Ward B.J."/>
            <person name="Allen A."/>
            <person name="Barry K."/>
            <person name="Falciatore A."/>
            <person name="Ferrante M."/>
            <person name="Fortunato A.E."/>
            <person name="Gloeckner G."/>
            <person name="Gruber A."/>
            <person name="Hipkin R."/>
            <person name="Janech M."/>
            <person name="Kroth P."/>
            <person name="Leese F."/>
            <person name="Lindquist E."/>
            <person name="Lyon B.R."/>
            <person name="Martin J."/>
            <person name="Mayer C."/>
            <person name="Parker M."/>
            <person name="Quesneville H."/>
            <person name="Raymond J."/>
            <person name="Uhlig C."/>
            <person name="Valentin K.U."/>
            <person name="Worden A.Z."/>
            <person name="Armbrust E.V."/>
            <person name="Bowler C."/>
            <person name="Green B."/>
            <person name="Moulton V."/>
            <person name="Van Oosterhout C."/>
            <person name="Grigoriev I."/>
        </authorList>
    </citation>
    <scope>NUCLEOTIDE SEQUENCE [LARGE SCALE GENOMIC DNA]</scope>
    <source>
        <strain evidence="4 5">CCMP1102</strain>
    </source>
</reference>
<keyword evidence="3" id="KW-0732">Signal</keyword>
<evidence type="ECO:0000313" key="4">
    <source>
        <dbReference type="EMBL" id="OEU17288.1"/>
    </source>
</evidence>
<dbReference type="AlphaFoldDB" id="A0A1E7FGI2"/>
<keyword evidence="5" id="KW-1185">Reference proteome</keyword>
<protein>
    <submittedName>
        <fullName evidence="4">Uncharacterized protein</fullName>
    </submittedName>
</protein>
<sequence length="233" mass="25892">MMIIARKFILVGLLVLSLAFNNNHCGADAFCTFDFSGSSSQNCYRSDDIVIVNRNGNFPLFFSSSSTSTPSPPVLSSTRRKTSKATTTYLSTNTVINLKEQRESSSTRIFLVSEEDVLEAVEYAETSWAEALEARKTANELSDKAEEEAEATAELAKKAENIFDDRSKRVTMEQLVQVDEVAKNSLDATSSLNRAMEASDEADRLEQEAEEALRKSEERLDQHLKDYSDSSLA</sequence>
<feature type="coiled-coil region" evidence="1">
    <location>
        <begin position="131"/>
        <end position="162"/>
    </location>
</feature>
<dbReference type="Proteomes" id="UP000095751">
    <property type="component" value="Unassembled WGS sequence"/>
</dbReference>
<dbReference type="OrthoDB" id="46442at2759"/>
<proteinExistence type="predicted"/>
<feature type="signal peptide" evidence="3">
    <location>
        <begin position="1"/>
        <end position="19"/>
    </location>
</feature>
<organism evidence="4 5">
    <name type="scientific">Fragilariopsis cylindrus CCMP1102</name>
    <dbReference type="NCBI Taxonomy" id="635003"/>
    <lineage>
        <taxon>Eukaryota</taxon>
        <taxon>Sar</taxon>
        <taxon>Stramenopiles</taxon>
        <taxon>Ochrophyta</taxon>
        <taxon>Bacillariophyta</taxon>
        <taxon>Bacillariophyceae</taxon>
        <taxon>Bacillariophycidae</taxon>
        <taxon>Bacillariales</taxon>
        <taxon>Bacillariaceae</taxon>
        <taxon>Fragilariopsis</taxon>
    </lineage>
</organism>
<feature type="compositionally biased region" description="Basic and acidic residues" evidence="2">
    <location>
        <begin position="201"/>
        <end position="233"/>
    </location>
</feature>
<feature type="chain" id="PRO_5009193083" evidence="3">
    <location>
        <begin position="20"/>
        <end position="233"/>
    </location>
</feature>
<evidence type="ECO:0000313" key="5">
    <source>
        <dbReference type="Proteomes" id="UP000095751"/>
    </source>
</evidence>
<evidence type="ECO:0000256" key="3">
    <source>
        <dbReference type="SAM" id="SignalP"/>
    </source>
</evidence>
<accession>A0A1E7FGI2</accession>
<keyword evidence="1" id="KW-0175">Coiled coil</keyword>
<name>A0A1E7FGI2_9STRA</name>
<evidence type="ECO:0000256" key="2">
    <source>
        <dbReference type="SAM" id="MobiDB-lite"/>
    </source>
</evidence>
<dbReference type="InParanoid" id="A0A1E7FGI2"/>
<dbReference type="EMBL" id="KV784357">
    <property type="protein sequence ID" value="OEU17288.1"/>
    <property type="molecule type" value="Genomic_DNA"/>
</dbReference>
<dbReference type="KEGG" id="fcy:FRACYDRAFT_268650"/>